<protein>
    <submittedName>
        <fullName evidence="1">11181_t:CDS:1</fullName>
    </submittedName>
</protein>
<sequence>QTISCHHKTIGHILAQYLTPEKTLPKKNISRPPLINTAGCKHLKKLVTNEKRQFTADALHIVFEKKQVKQTGSNGLSDARKRPIYMYGIKLKKNCNQTVLLRRLFEMRDAWCGLGLLRRNVNHLSCIPALLQVECMHSY</sequence>
<proteinExistence type="predicted"/>
<feature type="non-terminal residue" evidence="1">
    <location>
        <position position="1"/>
    </location>
</feature>
<gene>
    <name evidence="1" type="ORF">AMORRO_LOCUS10715</name>
</gene>
<comment type="caution">
    <text evidence="1">The sequence shown here is derived from an EMBL/GenBank/DDBJ whole genome shotgun (WGS) entry which is preliminary data.</text>
</comment>
<dbReference type="EMBL" id="CAJVPV010012201">
    <property type="protein sequence ID" value="CAG8668310.1"/>
    <property type="molecule type" value="Genomic_DNA"/>
</dbReference>
<reference evidence="1" key="1">
    <citation type="submission" date="2021-06" db="EMBL/GenBank/DDBJ databases">
        <authorList>
            <person name="Kallberg Y."/>
            <person name="Tangrot J."/>
            <person name="Rosling A."/>
        </authorList>
    </citation>
    <scope>NUCLEOTIDE SEQUENCE</scope>
    <source>
        <strain evidence="1">CL551</strain>
    </source>
</reference>
<keyword evidence="2" id="KW-1185">Reference proteome</keyword>
<accession>A0A9N9H932</accession>
<organism evidence="1 2">
    <name type="scientific">Acaulospora morrowiae</name>
    <dbReference type="NCBI Taxonomy" id="94023"/>
    <lineage>
        <taxon>Eukaryota</taxon>
        <taxon>Fungi</taxon>
        <taxon>Fungi incertae sedis</taxon>
        <taxon>Mucoromycota</taxon>
        <taxon>Glomeromycotina</taxon>
        <taxon>Glomeromycetes</taxon>
        <taxon>Diversisporales</taxon>
        <taxon>Acaulosporaceae</taxon>
        <taxon>Acaulospora</taxon>
    </lineage>
</organism>
<dbReference type="Proteomes" id="UP000789342">
    <property type="component" value="Unassembled WGS sequence"/>
</dbReference>
<dbReference type="AlphaFoldDB" id="A0A9N9H932"/>
<evidence type="ECO:0000313" key="2">
    <source>
        <dbReference type="Proteomes" id="UP000789342"/>
    </source>
</evidence>
<evidence type="ECO:0000313" key="1">
    <source>
        <dbReference type="EMBL" id="CAG8668310.1"/>
    </source>
</evidence>
<name>A0A9N9H932_9GLOM</name>